<protein>
    <submittedName>
        <fullName evidence="1">148_t:CDS:1</fullName>
    </submittedName>
</protein>
<dbReference type="EMBL" id="CAJVPI010003374">
    <property type="protein sequence ID" value="CAG8657729.1"/>
    <property type="molecule type" value="Genomic_DNA"/>
</dbReference>
<comment type="caution">
    <text evidence="1">The sequence shown here is derived from an EMBL/GenBank/DDBJ whole genome shotgun (WGS) entry which is preliminary data.</text>
</comment>
<name>A0A9N9H9S2_9GLOM</name>
<proteinExistence type="predicted"/>
<evidence type="ECO:0000313" key="2">
    <source>
        <dbReference type="Proteomes" id="UP000789739"/>
    </source>
</evidence>
<dbReference type="Proteomes" id="UP000789739">
    <property type="component" value="Unassembled WGS sequence"/>
</dbReference>
<organism evidence="1 2">
    <name type="scientific">Paraglomus brasilianum</name>
    <dbReference type="NCBI Taxonomy" id="144538"/>
    <lineage>
        <taxon>Eukaryota</taxon>
        <taxon>Fungi</taxon>
        <taxon>Fungi incertae sedis</taxon>
        <taxon>Mucoromycota</taxon>
        <taxon>Glomeromycotina</taxon>
        <taxon>Glomeromycetes</taxon>
        <taxon>Paraglomerales</taxon>
        <taxon>Paraglomeraceae</taxon>
        <taxon>Paraglomus</taxon>
    </lineage>
</organism>
<dbReference type="AlphaFoldDB" id="A0A9N9H9S2"/>
<reference evidence="1" key="1">
    <citation type="submission" date="2021-06" db="EMBL/GenBank/DDBJ databases">
        <authorList>
            <person name="Kallberg Y."/>
            <person name="Tangrot J."/>
            <person name="Rosling A."/>
        </authorList>
    </citation>
    <scope>NUCLEOTIDE SEQUENCE</scope>
    <source>
        <strain evidence="1">BR232B</strain>
    </source>
</reference>
<keyword evidence="2" id="KW-1185">Reference proteome</keyword>
<sequence length="108" mass="12361">MSQKKRERKGKEILYWKDVPPTNDVTPGGGVYAAKNLRLTNNNDIRHTELLPEGPNIFDDSDNRCTCKAPEIDISRNGNVNNENKHNTFGQFDNLDPLFDFILYDGYT</sequence>
<feature type="non-terminal residue" evidence="1">
    <location>
        <position position="108"/>
    </location>
</feature>
<gene>
    <name evidence="1" type="ORF">PBRASI_LOCUS10612</name>
</gene>
<evidence type="ECO:0000313" key="1">
    <source>
        <dbReference type="EMBL" id="CAG8657729.1"/>
    </source>
</evidence>
<accession>A0A9N9H9S2</accession>